<evidence type="ECO:0000313" key="3">
    <source>
        <dbReference type="Proteomes" id="UP000315295"/>
    </source>
</evidence>
<evidence type="ECO:0000313" key="2">
    <source>
        <dbReference type="EMBL" id="TQD79700.1"/>
    </source>
</evidence>
<dbReference type="EMBL" id="VIEB01000843">
    <property type="protein sequence ID" value="TQD79700.1"/>
    <property type="molecule type" value="Genomic_DNA"/>
</dbReference>
<keyword evidence="3" id="KW-1185">Reference proteome</keyword>
<evidence type="ECO:0000256" key="1">
    <source>
        <dbReference type="SAM" id="MobiDB-lite"/>
    </source>
</evidence>
<reference evidence="2 3" key="1">
    <citation type="journal article" date="2019" name="G3 (Bethesda)">
        <title>Sequencing of a Wild Apple (Malus baccata) Genome Unravels the Differences Between Cultivated and Wild Apple Species Regarding Disease Resistance and Cold Tolerance.</title>
        <authorList>
            <person name="Chen X."/>
        </authorList>
    </citation>
    <scope>NUCLEOTIDE SEQUENCE [LARGE SCALE GENOMIC DNA]</scope>
    <source>
        <strain evidence="3">cv. Shandingzi</strain>
        <tissue evidence="2">Leaves</tissue>
    </source>
</reference>
<sequence>MMDVQLRKVVEELEVERRACIELAAEVERLRGDVVGKSFNKTPTPDKSVGLRRDADNIPKDEKVDSSPEHRPGYEDLTSLSSRLDISTDEGKLAWEKDIIEATTPCVNFLTFDVDLLEIIEAENANDVA</sequence>
<gene>
    <name evidence="2" type="ORF">C1H46_034728</name>
</gene>
<feature type="compositionally biased region" description="Basic and acidic residues" evidence="1">
    <location>
        <begin position="49"/>
        <end position="74"/>
    </location>
</feature>
<organism evidence="2 3">
    <name type="scientific">Malus baccata</name>
    <name type="common">Siberian crab apple</name>
    <name type="synonym">Pyrus baccata</name>
    <dbReference type="NCBI Taxonomy" id="106549"/>
    <lineage>
        <taxon>Eukaryota</taxon>
        <taxon>Viridiplantae</taxon>
        <taxon>Streptophyta</taxon>
        <taxon>Embryophyta</taxon>
        <taxon>Tracheophyta</taxon>
        <taxon>Spermatophyta</taxon>
        <taxon>Magnoliopsida</taxon>
        <taxon>eudicotyledons</taxon>
        <taxon>Gunneridae</taxon>
        <taxon>Pentapetalae</taxon>
        <taxon>rosids</taxon>
        <taxon>fabids</taxon>
        <taxon>Rosales</taxon>
        <taxon>Rosaceae</taxon>
        <taxon>Amygdaloideae</taxon>
        <taxon>Maleae</taxon>
        <taxon>Malus</taxon>
    </lineage>
</organism>
<dbReference type="Proteomes" id="UP000315295">
    <property type="component" value="Unassembled WGS sequence"/>
</dbReference>
<feature type="region of interest" description="Disordered" evidence="1">
    <location>
        <begin position="34"/>
        <end position="76"/>
    </location>
</feature>
<protein>
    <submittedName>
        <fullName evidence="2">Uncharacterized protein</fullName>
    </submittedName>
</protein>
<dbReference type="AlphaFoldDB" id="A0A540KZQ8"/>
<comment type="caution">
    <text evidence="2">The sequence shown here is derived from an EMBL/GenBank/DDBJ whole genome shotgun (WGS) entry which is preliminary data.</text>
</comment>
<name>A0A540KZQ8_MALBA</name>
<proteinExistence type="predicted"/>
<accession>A0A540KZQ8</accession>